<evidence type="ECO:0000259" key="1">
    <source>
        <dbReference type="Pfam" id="PF03235"/>
    </source>
</evidence>
<dbReference type="InterPro" id="IPR004919">
    <property type="entry name" value="GmrSD_N"/>
</dbReference>
<protein>
    <recommendedName>
        <fullName evidence="1">GmrSD restriction endonucleases N-terminal domain-containing protein</fullName>
    </recommendedName>
</protein>
<proteinExistence type="predicted"/>
<dbReference type="EMBL" id="BARU01019631">
    <property type="protein sequence ID" value="GAH54983.1"/>
    <property type="molecule type" value="Genomic_DNA"/>
</dbReference>
<comment type="caution">
    <text evidence="2">The sequence shown here is derived from an EMBL/GenBank/DDBJ whole genome shotgun (WGS) entry which is preliminary data.</text>
</comment>
<feature type="non-terminal residue" evidence="2">
    <location>
        <position position="145"/>
    </location>
</feature>
<organism evidence="2">
    <name type="scientific">marine sediment metagenome</name>
    <dbReference type="NCBI Taxonomy" id="412755"/>
    <lineage>
        <taxon>unclassified sequences</taxon>
        <taxon>metagenomes</taxon>
        <taxon>ecological metagenomes</taxon>
    </lineage>
</organism>
<dbReference type="Pfam" id="PF03235">
    <property type="entry name" value="GmrSD_N"/>
    <property type="match status" value="1"/>
</dbReference>
<gene>
    <name evidence="2" type="ORF">S03H2_32312</name>
</gene>
<name>X1IBQ3_9ZZZZ</name>
<sequence>MSLDNQIIYKQLLQRHERIRVPMIQRDYAQGRPAESEVREEFLNTLEEALRKPANDPALPLNLDFIYGSVEGDEETRFLPLDGQQRLTTLFLLHWYLAWRDNQWLVFEELFLAGNHARFAYSVRPSSNEFFDQLVSYRPSVSPEG</sequence>
<evidence type="ECO:0000313" key="2">
    <source>
        <dbReference type="EMBL" id="GAH54983.1"/>
    </source>
</evidence>
<feature type="domain" description="GmrSD restriction endonucleases N-terminal" evidence="1">
    <location>
        <begin position="10"/>
        <end position="138"/>
    </location>
</feature>
<accession>X1IBQ3</accession>
<dbReference type="AlphaFoldDB" id="X1IBQ3"/>
<reference evidence="2" key="1">
    <citation type="journal article" date="2014" name="Front. Microbiol.">
        <title>High frequency of phylogenetically diverse reductive dehalogenase-homologous genes in deep subseafloor sedimentary metagenomes.</title>
        <authorList>
            <person name="Kawai M."/>
            <person name="Futagami T."/>
            <person name="Toyoda A."/>
            <person name="Takaki Y."/>
            <person name="Nishi S."/>
            <person name="Hori S."/>
            <person name="Arai W."/>
            <person name="Tsubouchi T."/>
            <person name="Morono Y."/>
            <person name="Uchiyama I."/>
            <person name="Ito T."/>
            <person name="Fujiyama A."/>
            <person name="Inagaki F."/>
            <person name="Takami H."/>
        </authorList>
    </citation>
    <scope>NUCLEOTIDE SEQUENCE</scope>
    <source>
        <strain evidence="2">Expedition CK06-06</strain>
    </source>
</reference>